<keyword evidence="3 5" id="KW-1133">Transmembrane helix</keyword>
<evidence type="ECO:0000256" key="5">
    <source>
        <dbReference type="SAM" id="Phobius"/>
    </source>
</evidence>
<dbReference type="InterPro" id="IPR032808">
    <property type="entry name" value="DoxX"/>
</dbReference>
<sequence length="125" mass="13649">MKIAVIIVRVLMGLLFLFSSVSYFFNLIPVPPLEGNMKTFSEGLAASGYLMTLIKGTELICSLALISGFFVPLALVVLFPIIVNIFFVHLLLAPDGMPVAIFVLAGALFLAYAKRDHYKPLLTAK</sequence>
<evidence type="ECO:0000256" key="1">
    <source>
        <dbReference type="ARBA" id="ARBA00004141"/>
    </source>
</evidence>
<feature type="transmembrane region" description="Helical" evidence="5">
    <location>
        <begin position="59"/>
        <end position="90"/>
    </location>
</feature>
<keyword evidence="2 5" id="KW-0812">Transmembrane</keyword>
<dbReference type="Proteomes" id="UP001319180">
    <property type="component" value="Unassembled WGS sequence"/>
</dbReference>
<name>A0AAP2D9Q7_9BACT</name>
<evidence type="ECO:0000313" key="6">
    <source>
        <dbReference type="EMBL" id="MBT1688048.1"/>
    </source>
</evidence>
<evidence type="ECO:0000256" key="4">
    <source>
        <dbReference type="ARBA" id="ARBA00023136"/>
    </source>
</evidence>
<protein>
    <submittedName>
        <fullName evidence="6">DoxX family membrane protein</fullName>
    </submittedName>
</protein>
<keyword evidence="4 5" id="KW-0472">Membrane</keyword>
<dbReference type="EMBL" id="JAHESC010000022">
    <property type="protein sequence ID" value="MBT1688048.1"/>
    <property type="molecule type" value="Genomic_DNA"/>
</dbReference>
<dbReference type="RefSeq" id="WP_254091276.1">
    <property type="nucleotide sequence ID" value="NZ_JAHESC010000022.1"/>
</dbReference>
<comment type="subcellular location">
    <subcellularLocation>
        <location evidence="1">Membrane</location>
        <topology evidence="1">Multi-pass membrane protein</topology>
    </subcellularLocation>
</comment>
<gene>
    <name evidence="6" type="ORF">KK078_15870</name>
</gene>
<feature type="transmembrane region" description="Helical" evidence="5">
    <location>
        <begin position="96"/>
        <end position="113"/>
    </location>
</feature>
<organism evidence="6 7">
    <name type="scientific">Dawidia soli</name>
    <dbReference type="NCBI Taxonomy" id="2782352"/>
    <lineage>
        <taxon>Bacteria</taxon>
        <taxon>Pseudomonadati</taxon>
        <taxon>Bacteroidota</taxon>
        <taxon>Cytophagia</taxon>
        <taxon>Cytophagales</taxon>
        <taxon>Chryseotaleaceae</taxon>
        <taxon>Dawidia</taxon>
    </lineage>
</organism>
<comment type="caution">
    <text evidence="6">The sequence shown here is derived from an EMBL/GenBank/DDBJ whole genome shotgun (WGS) entry which is preliminary data.</text>
</comment>
<keyword evidence="7" id="KW-1185">Reference proteome</keyword>
<accession>A0AAP2D9Q7</accession>
<evidence type="ECO:0000313" key="7">
    <source>
        <dbReference type="Proteomes" id="UP001319180"/>
    </source>
</evidence>
<evidence type="ECO:0000256" key="2">
    <source>
        <dbReference type="ARBA" id="ARBA00022692"/>
    </source>
</evidence>
<dbReference type="AlphaFoldDB" id="A0AAP2D9Q7"/>
<evidence type="ECO:0000256" key="3">
    <source>
        <dbReference type="ARBA" id="ARBA00022989"/>
    </source>
</evidence>
<dbReference type="GO" id="GO:0016020">
    <property type="term" value="C:membrane"/>
    <property type="evidence" value="ECO:0007669"/>
    <property type="project" value="UniProtKB-SubCell"/>
</dbReference>
<reference evidence="6 7" key="1">
    <citation type="submission" date="2021-05" db="EMBL/GenBank/DDBJ databases">
        <title>A Polyphasic approach of four new species of the genus Ohtaekwangia: Ohtaekwangia histidinii sp. nov., Ohtaekwangia cretensis sp. nov., Ohtaekwangia indiensis sp. nov., Ohtaekwangia reichenbachii sp. nov. from diverse environment.</title>
        <authorList>
            <person name="Octaviana S."/>
        </authorList>
    </citation>
    <scope>NUCLEOTIDE SEQUENCE [LARGE SCALE GENOMIC DNA]</scope>
    <source>
        <strain evidence="6 7">PWU37</strain>
    </source>
</reference>
<dbReference type="Pfam" id="PF07681">
    <property type="entry name" value="DoxX"/>
    <property type="match status" value="1"/>
</dbReference>
<feature type="transmembrane region" description="Helical" evidence="5">
    <location>
        <begin position="6"/>
        <end position="28"/>
    </location>
</feature>
<proteinExistence type="predicted"/>